<feature type="region of interest" description="Disordered" evidence="1">
    <location>
        <begin position="105"/>
        <end position="145"/>
    </location>
</feature>
<dbReference type="KEGG" id="ffu:CLAFUR5_01528"/>
<protein>
    <submittedName>
        <fullName evidence="2">Uncharacterized protein</fullName>
    </submittedName>
</protein>
<organism evidence="2 3">
    <name type="scientific">Passalora fulva</name>
    <name type="common">Tomato leaf mold</name>
    <name type="synonym">Cladosporium fulvum</name>
    <dbReference type="NCBI Taxonomy" id="5499"/>
    <lineage>
        <taxon>Eukaryota</taxon>
        <taxon>Fungi</taxon>
        <taxon>Dikarya</taxon>
        <taxon>Ascomycota</taxon>
        <taxon>Pezizomycotina</taxon>
        <taxon>Dothideomycetes</taxon>
        <taxon>Dothideomycetidae</taxon>
        <taxon>Mycosphaerellales</taxon>
        <taxon>Mycosphaerellaceae</taxon>
        <taxon>Fulvia</taxon>
    </lineage>
</organism>
<sequence length="451" mass="46289">MKVSDAILAGVGASMSLKKTPANATEKFRCPTPNGSFCLGPSLTMPILVSCENNVPNPVNCIQQAASRPPFDNIYAPCWQSSPQAGDAACSKSCTVYPTSGEPFPVPGECQASPPQEPGTPHPPTQHFAQTGGLNLDTSSHGNTTSAATSFALPLLPKPTMSSYVGSVARPPPSSTTVSPSASLALSAGSASVPPPPIYNGNHAVPTPYSSQPPPPPIYNGNHAVPTPYPSQPPLPTIRPSILFPPHNPLWQHASYPAPTNLHPLPPPRPTESAKLPTDLSNLPKASLPPYVTTVTLTNGTSTQFHTVFSDCGSGTMVIGTGTESSYSVVPVTETATASASVPLWPEAPGSGKVDLTHPPTGLLTVPCSSATDAVSSVVQPSNSTGWIAPGRPTSGSGATVLPSSSRSSGFVQSTGTNSPAMEQNSGAASTMRSSLFWIAATFVLAATWPC</sequence>
<gene>
    <name evidence="2" type="ORF">CLAFUR5_01528</name>
</gene>
<feature type="region of interest" description="Disordered" evidence="1">
    <location>
        <begin position="381"/>
        <end position="426"/>
    </location>
</feature>
<feature type="compositionally biased region" description="Polar residues" evidence="1">
    <location>
        <begin position="128"/>
        <end position="145"/>
    </location>
</feature>
<evidence type="ECO:0000313" key="2">
    <source>
        <dbReference type="EMBL" id="UJO11056.1"/>
    </source>
</evidence>
<dbReference type="EMBL" id="CP090163">
    <property type="protein sequence ID" value="UJO11056.1"/>
    <property type="molecule type" value="Genomic_DNA"/>
</dbReference>
<name>A0A9Q8P2U1_PASFU</name>
<feature type="compositionally biased region" description="Pro residues" evidence="1">
    <location>
        <begin position="115"/>
        <end position="124"/>
    </location>
</feature>
<evidence type="ECO:0000256" key="1">
    <source>
        <dbReference type="SAM" id="MobiDB-lite"/>
    </source>
</evidence>
<keyword evidence="3" id="KW-1185">Reference proteome</keyword>
<proteinExistence type="predicted"/>
<dbReference type="OrthoDB" id="5426294at2759"/>
<reference evidence="2" key="1">
    <citation type="submission" date="2021-12" db="EMBL/GenBank/DDBJ databases">
        <authorList>
            <person name="Zaccaron A."/>
            <person name="Stergiopoulos I."/>
        </authorList>
    </citation>
    <scope>NUCLEOTIDE SEQUENCE</scope>
    <source>
        <strain evidence="2">Race5_Kim</strain>
    </source>
</reference>
<dbReference type="AlphaFoldDB" id="A0A9Q8P2U1"/>
<reference evidence="2" key="2">
    <citation type="journal article" date="2022" name="Microb. Genom.">
        <title>A chromosome-scale genome assembly of the tomato pathogen Cladosporium fulvum reveals a compartmentalized genome architecture and the presence of a dispensable chromosome.</title>
        <authorList>
            <person name="Zaccaron A.Z."/>
            <person name="Chen L.H."/>
            <person name="Samaras A."/>
            <person name="Stergiopoulos I."/>
        </authorList>
    </citation>
    <scope>NUCLEOTIDE SEQUENCE</scope>
    <source>
        <strain evidence="2">Race5_Kim</strain>
    </source>
</reference>
<dbReference type="GeneID" id="71981406"/>
<accession>A0A9Q8P2U1</accession>
<dbReference type="Proteomes" id="UP000756132">
    <property type="component" value="Chromosome 1"/>
</dbReference>
<evidence type="ECO:0000313" key="3">
    <source>
        <dbReference type="Proteomes" id="UP000756132"/>
    </source>
</evidence>
<dbReference type="RefSeq" id="XP_047755422.1">
    <property type="nucleotide sequence ID" value="XM_047900676.1"/>
</dbReference>
<feature type="compositionally biased region" description="Polar residues" evidence="1">
    <location>
        <begin position="394"/>
        <end position="426"/>
    </location>
</feature>